<evidence type="ECO:0000313" key="8">
    <source>
        <dbReference type="EMBL" id="PWN88902.1"/>
    </source>
</evidence>
<dbReference type="STRING" id="215250.A0A316YIA2"/>
<dbReference type="PANTHER" id="PTHR12829:SF7">
    <property type="entry name" value="N6-ADENOSINE-METHYLTRANSFERASE CATALYTIC SUBUNIT"/>
    <property type="match status" value="1"/>
</dbReference>
<dbReference type="Proteomes" id="UP000245768">
    <property type="component" value="Unassembled WGS sequence"/>
</dbReference>
<accession>A0A316YIA2</accession>
<dbReference type="InterPro" id="IPR029063">
    <property type="entry name" value="SAM-dependent_MTases_sf"/>
</dbReference>
<sequence length="433" mass="48725">MADADDVAAAEISQRFLSRPTAKDRILLDVYETPDTRFQPVCEHLTLDECAAARPGETETCEMIHFEVIQHPHTEPSMGHCSFLNTCHKGSKCKFMHFRPVRHPRAKPFEWKTIYADDPFPKRTRGPGISSGGGGSSNQQPQQQQQHVESILGDSQLQLEGDERLYVEALVRHPARSLFNRGLRAWTRGAGEATGELPRPQAIKADLSRFDLSMLGKFDVVMADPPWDIHMSLPFGTVPDAMVRALPIPQLQDEGLLFLWVTGRALELGRELLAQWGYTRVDEIVWVKLGQTQRLIRTGMTGHWLNHTKEHCLVGAKTKSDSVAKEQLVSPLQHLATTYAGSHAAGTPAPVPAWIHRGMDSDVVVTEVRDTSWKPDELYSIIERLCPLGRKVELFGRQHNTRPGWTTIGDQLKADVIHDAELQRKLDRWRRAS</sequence>
<organism evidence="8 9">
    <name type="scientific">Acaromyces ingoldii</name>
    <dbReference type="NCBI Taxonomy" id="215250"/>
    <lineage>
        <taxon>Eukaryota</taxon>
        <taxon>Fungi</taxon>
        <taxon>Dikarya</taxon>
        <taxon>Basidiomycota</taxon>
        <taxon>Ustilaginomycotina</taxon>
        <taxon>Exobasidiomycetes</taxon>
        <taxon>Exobasidiales</taxon>
        <taxon>Cryptobasidiaceae</taxon>
        <taxon>Acaromyces</taxon>
    </lineage>
</organism>
<evidence type="ECO:0000256" key="7">
    <source>
        <dbReference type="SAM" id="MobiDB-lite"/>
    </source>
</evidence>
<evidence type="ECO:0000256" key="3">
    <source>
        <dbReference type="ARBA" id="ARBA00022679"/>
    </source>
</evidence>
<dbReference type="PANTHER" id="PTHR12829">
    <property type="entry name" value="N6-ADENOSINE-METHYLTRANSFERASE"/>
    <property type="match status" value="1"/>
</dbReference>
<evidence type="ECO:0000256" key="6">
    <source>
        <dbReference type="PROSITE-ProRule" id="PRU00489"/>
    </source>
</evidence>
<evidence type="ECO:0000313" key="9">
    <source>
        <dbReference type="Proteomes" id="UP000245768"/>
    </source>
</evidence>
<keyword evidence="4" id="KW-0949">S-adenosyl-L-methionine</keyword>
<dbReference type="AlphaFoldDB" id="A0A316YIA2"/>
<evidence type="ECO:0000256" key="2">
    <source>
        <dbReference type="ARBA" id="ARBA00022603"/>
    </source>
</evidence>
<evidence type="ECO:0000256" key="4">
    <source>
        <dbReference type="ARBA" id="ARBA00022691"/>
    </source>
</evidence>
<comment type="similarity">
    <text evidence="6">Belongs to the MT-A70-like family.</text>
</comment>
<feature type="compositionally biased region" description="Low complexity" evidence="7">
    <location>
        <begin position="137"/>
        <end position="146"/>
    </location>
</feature>
<protein>
    <recommendedName>
        <fullName evidence="1">mRNA m(6)A methyltransferase</fullName>
        <ecNumber evidence="1">2.1.1.348</ecNumber>
    </recommendedName>
</protein>
<feature type="region of interest" description="Disordered" evidence="7">
    <location>
        <begin position="117"/>
        <end position="149"/>
    </location>
</feature>
<dbReference type="InParanoid" id="A0A316YIA2"/>
<dbReference type="EMBL" id="KZ819637">
    <property type="protein sequence ID" value="PWN88902.1"/>
    <property type="molecule type" value="Genomic_DNA"/>
</dbReference>
<dbReference type="Pfam" id="PF05063">
    <property type="entry name" value="MT-A70"/>
    <property type="match status" value="2"/>
</dbReference>
<comment type="catalytic activity">
    <reaction evidence="5">
        <text>an adenosine in mRNA + S-adenosyl-L-methionine = an N(6)-methyladenosine in mRNA + S-adenosyl-L-homocysteine + H(+)</text>
        <dbReference type="Rhea" id="RHEA:55584"/>
        <dbReference type="Rhea" id="RHEA-COMP:12414"/>
        <dbReference type="Rhea" id="RHEA-COMP:12417"/>
        <dbReference type="ChEBI" id="CHEBI:15378"/>
        <dbReference type="ChEBI" id="CHEBI:57856"/>
        <dbReference type="ChEBI" id="CHEBI:59789"/>
        <dbReference type="ChEBI" id="CHEBI:74411"/>
        <dbReference type="ChEBI" id="CHEBI:74449"/>
        <dbReference type="EC" id="2.1.1.348"/>
    </reaction>
</comment>
<dbReference type="EC" id="2.1.1.348" evidence="1"/>
<dbReference type="GeneID" id="37045185"/>
<reference evidence="8 9" key="1">
    <citation type="journal article" date="2018" name="Mol. Biol. Evol.">
        <title>Broad Genomic Sampling Reveals a Smut Pathogenic Ancestry of the Fungal Clade Ustilaginomycotina.</title>
        <authorList>
            <person name="Kijpornyongpan T."/>
            <person name="Mondo S.J."/>
            <person name="Barry K."/>
            <person name="Sandor L."/>
            <person name="Lee J."/>
            <person name="Lipzen A."/>
            <person name="Pangilinan J."/>
            <person name="LaButti K."/>
            <person name="Hainaut M."/>
            <person name="Henrissat B."/>
            <person name="Grigoriev I.V."/>
            <person name="Spatafora J.W."/>
            <person name="Aime M.C."/>
        </authorList>
    </citation>
    <scope>NUCLEOTIDE SEQUENCE [LARGE SCALE GENOMIC DNA]</scope>
    <source>
        <strain evidence="8 9">MCA 4198</strain>
    </source>
</reference>
<name>A0A316YIA2_9BASI</name>
<dbReference type="GO" id="GO:0032259">
    <property type="term" value="P:methylation"/>
    <property type="evidence" value="ECO:0007669"/>
    <property type="project" value="UniProtKB-KW"/>
</dbReference>
<evidence type="ECO:0000256" key="1">
    <source>
        <dbReference type="ARBA" id="ARBA00012160"/>
    </source>
</evidence>
<keyword evidence="3" id="KW-0808">Transferase</keyword>
<dbReference type="GO" id="GO:0036396">
    <property type="term" value="C:RNA N6-methyladenosine methyltransferase complex"/>
    <property type="evidence" value="ECO:0007669"/>
    <property type="project" value="TreeGrafter"/>
</dbReference>
<dbReference type="GO" id="GO:0001734">
    <property type="term" value="F:mRNA m(6)A methyltransferase activity"/>
    <property type="evidence" value="ECO:0007669"/>
    <property type="project" value="UniProtKB-EC"/>
</dbReference>
<dbReference type="GO" id="GO:0005634">
    <property type="term" value="C:nucleus"/>
    <property type="evidence" value="ECO:0007669"/>
    <property type="project" value="TreeGrafter"/>
</dbReference>
<dbReference type="RefSeq" id="XP_025376100.1">
    <property type="nucleotide sequence ID" value="XM_025523269.1"/>
</dbReference>
<proteinExistence type="inferred from homology"/>
<gene>
    <name evidence="8" type="ORF">FA10DRAFT_275470</name>
</gene>
<evidence type="ECO:0000256" key="5">
    <source>
        <dbReference type="ARBA" id="ARBA00048957"/>
    </source>
</evidence>
<keyword evidence="9" id="KW-1185">Reference proteome</keyword>
<dbReference type="SUPFAM" id="SSF53335">
    <property type="entry name" value="S-adenosyl-L-methionine-dependent methyltransferases"/>
    <property type="match status" value="1"/>
</dbReference>
<dbReference type="InterPro" id="IPR007757">
    <property type="entry name" value="MT-A70-like"/>
</dbReference>
<keyword evidence="2" id="KW-0489">Methyltransferase</keyword>
<dbReference type="PROSITE" id="PS51143">
    <property type="entry name" value="MT_A70"/>
    <property type="match status" value="1"/>
</dbReference>
<dbReference type="OrthoDB" id="10262526at2759"/>